<dbReference type="RefSeq" id="WP_316000430.1">
    <property type="nucleotide sequence ID" value="NZ_JAWDIU010000001.1"/>
</dbReference>
<dbReference type="Gene3D" id="3.90.660.50">
    <property type="match status" value="1"/>
</dbReference>
<dbReference type="SUPFAM" id="SSF51905">
    <property type="entry name" value="FAD/NAD(P)-binding domain"/>
    <property type="match status" value="1"/>
</dbReference>
<dbReference type="Pfam" id="PF13450">
    <property type="entry name" value="NAD_binding_8"/>
    <property type="match status" value="1"/>
</dbReference>
<dbReference type="PANTHER" id="PTHR10668:SF105">
    <property type="entry name" value="DEHYDROGENASE-RELATED"/>
    <property type="match status" value="1"/>
</dbReference>
<organism evidence="1 2">
    <name type="scientific">Microbacterium algihabitans</name>
    <dbReference type="NCBI Taxonomy" id="3075992"/>
    <lineage>
        <taxon>Bacteria</taxon>
        <taxon>Bacillati</taxon>
        <taxon>Actinomycetota</taxon>
        <taxon>Actinomycetes</taxon>
        <taxon>Micrococcales</taxon>
        <taxon>Microbacteriaceae</taxon>
        <taxon>Microbacterium</taxon>
    </lineage>
</organism>
<dbReference type="PANTHER" id="PTHR10668">
    <property type="entry name" value="PHYTOENE DEHYDROGENASE"/>
    <property type="match status" value="1"/>
</dbReference>
<gene>
    <name evidence="1" type="ORF">RWH43_00975</name>
</gene>
<dbReference type="InterPro" id="IPR036188">
    <property type="entry name" value="FAD/NAD-bd_sf"/>
</dbReference>
<evidence type="ECO:0000313" key="1">
    <source>
        <dbReference type="EMBL" id="MDU0325316.1"/>
    </source>
</evidence>
<dbReference type="Proteomes" id="UP001256673">
    <property type="component" value="Unassembled WGS sequence"/>
</dbReference>
<sequence>MSESYDAVIVGSGPNGLAAAVTLARAGLSVAVYERAETFGGAASTAELTLPGFRHDVGSAVHPLALESWFFREFGLERRVPLIVPEVSYAHPLDGGRAGLAYRDLARAADGLGVDGPAYERLMRPLVEHLRGVADFTGNALLRIPGDPLAAVFFGLRALEQGGPWWNARFRDDVVPSMITGVSAHTILHQPSLAAGGAGLVLATYGHGRGWPIPVGGSQSIADAMVADIRAHGGVLHAGVEVTALDELPPSRAVLLDTTPRALVTMAGERMPELYRRQLERFRYGGGVAKVDFALSDAVPWAHPDVARAGTIHIGGTRAEIAAAENAVARGELPDAPYVLAAQPTLFDPTRAPEGKHVLWAYTHVPSGSPADREEAVVRQIERFAPGFRDTVLASSSRTATDIQAWNPNFPGGDISAGAPNLTQLLGRPVYSPDPWRTPMKGVYLCSSSTSPGPGVHGLAGWHAALSALRHEFGTRLRPDLAPRDDQLHAAASSAS</sequence>
<name>A0ABU3RQY7_9MICO</name>
<keyword evidence="2" id="KW-1185">Reference proteome</keyword>
<comment type="caution">
    <text evidence="1">The sequence shown here is derived from an EMBL/GenBank/DDBJ whole genome shotgun (WGS) entry which is preliminary data.</text>
</comment>
<dbReference type="EMBL" id="JAWDIU010000001">
    <property type="protein sequence ID" value="MDU0325316.1"/>
    <property type="molecule type" value="Genomic_DNA"/>
</dbReference>
<evidence type="ECO:0000313" key="2">
    <source>
        <dbReference type="Proteomes" id="UP001256673"/>
    </source>
</evidence>
<dbReference type="Gene3D" id="3.50.50.60">
    <property type="entry name" value="FAD/NAD(P)-binding domain"/>
    <property type="match status" value="2"/>
</dbReference>
<dbReference type="PRINTS" id="PR00411">
    <property type="entry name" value="PNDRDTASEI"/>
</dbReference>
<proteinExistence type="predicted"/>
<reference evidence="1 2" key="1">
    <citation type="submission" date="2023-09" db="EMBL/GenBank/DDBJ databases">
        <title>Microbacterium fusihabitans sp. nov., Microbacterium phycihabitans sp. nov., and Microbacterium cervinum sp. nov., isolated from dried seaweeds of beach.</title>
        <authorList>
            <person name="Lee S.D."/>
        </authorList>
    </citation>
    <scope>NUCLEOTIDE SEQUENCE [LARGE SCALE GENOMIC DNA]</scope>
    <source>
        <strain evidence="1 2">KSW2-21</strain>
    </source>
</reference>
<protein>
    <submittedName>
        <fullName evidence="1">NAD(P)/FAD-dependent oxidoreductase</fullName>
    </submittedName>
</protein>
<accession>A0ABU3RQY7</accession>